<reference evidence="2" key="1">
    <citation type="journal article" date="2019" name="Nat. Commun.">
        <title>The genome of broomcorn millet.</title>
        <authorList>
            <person name="Zou C."/>
            <person name="Miki D."/>
            <person name="Li D."/>
            <person name="Tang Q."/>
            <person name="Xiao L."/>
            <person name="Rajput S."/>
            <person name="Deng P."/>
            <person name="Jia W."/>
            <person name="Huang R."/>
            <person name="Zhang M."/>
            <person name="Sun Y."/>
            <person name="Hu J."/>
            <person name="Fu X."/>
            <person name="Schnable P.S."/>
            <person name="Li F."/>
            <person name="Zhang H."/>
            <person name="Feng B."/>
            <person name="Zhu X."/>
            <person name="Liu R."/>
            <person name="Schnable J.C."/>
            <person name="Zhu J.-K."/>
            <person name="Zhang H."/>
        </authorList>
    </citation>
    <scope>NUCLEOTIDE SEQUENCE [LARGE SCALE GENOMIC DNA]</scope>
</reference>
<protein>
    <submittedName>
        <fullName evidence="1">Uncharacterized protein</fullName>
    </submittedName>
</protein>
<dbReference type="EMBL" id="PQIB02000001">
    <property type="protein sequence ID" value="RLN42002.1"/>
    <property type="molecule type" value="Genomic_DNA"/>
</dbReference>
<dbReference type="AlphaFoldDB" id="A0A3L6TPA3"/>
<organism evidence="1 2">
    <name type="scientific">Panicum miliaceum</name>
    <name type="common">Proso millet</name>
    <name type="synonym">Broomcorn millet</name>
    <dbReference type="NCBI Taxonomy" id="4540"/>
    <lineage>
        <taxon>Eukaryota</taxon>
        <taxon>Viridiplantae</taxon>
        <taxon>Streptophyta</taxon>
        <taxon>Embryophyta</taxon>
        <taxon>Tracheophyta</taxon>
        <taxon>Spermatophyta</taxon>
        <taxon>Magnoliopsida</taxon>
        <taxon>Liliopsida</taxon>
        <taxon>Poales</taxon>
        <taxon>Poaceae</taxon>
        <taxon>PACMAD clade</taxon>
        <taxon>Panicoideae</taxon>
        <taxon>Panicodae</taxon>
        <taxon>Paniceae</taxon>
        <taxon>Panicinae</taxon>
        <taxon>Panicum</taxon>
        <taxon>Panicum sect. Panicum</taxon>
    </lineage>
</organism>
<keyword evidence="2" id="KW-1185">Reference proteome</keyword>
<gene>
    <name evidence="1" type="ORF">C2845_PM01G41350</name>
</gene>
<evidence type="ECO:0000313" key="2">
    <source>
        <dbReference type="Proteomes" id="UP000275267"/>
    </source>
</evidence>
<accession>A0A3L6TPA3</accession>
<evidence type="ECO:0000313" key="1">
    <source>
        <dbReference type="EMBL" id="RLN42002.1"/>
    </source>
</evidence>
<dbReference type="Proteomes" id="UP000275267">
    <property type="component" value="Unassembled WGS sequence"/>
</dbReference>
<proteinExistence type="predicted"/>
<comment type="caution">
    <text evidence="1">The sequence shown here is derived from an EMBL/GenBank/DDBJ whole genome shotgun (WGS) entry which is preliminary data.</text>
</comment>
<sequence>MYLLTPDQLAPAPDIRSPGLDRSFFSTADSGCCCSPPRSSSLAADAVLVVPTGVALDLRCSGHEDFIADGGGCLPLPGSLPSWGRRHGQDGVAVDTGLHDYTPSPSLCFCLQSLVSGPPSLGTAVVFAALALGRGSVPCVCAPQS</sequence>
<name>A0A3L6TPA3_PANMI</name>